<proteinExistence type="predicted"/>
<dbReference type="EMBL" id="MU276283">
    <property type="protein sequence ID" value="KAI0039609.1"/>
    <property type="molecule type" value="Genomic_DNA"/>
</dbReference>
<evidence type="ECO:0000313" key="1">
    <source>
        <dbReference type="EMBL" id="KAI0039609.1"/>
    </source>
</evidence>
<gene>
    <name evidence="1" type="ORF">FA95DRAFT_1612439</name>
</gene>
<comment type="caution">
    <text evidence="1">The sequence shown here is derived from an EMBL/GenBank/DDBJ whole genome shotgun (WGS) entry which is preliminary data.</text>
</comment>
<reference evidence="1" key="1">
    <citation type="submission" date="2021-02" db="EMBL/GenBank/DDBJ databases">
        <authorList>
            <consortium name="DOE Joint Genome Institute"/>
            <person name="Ahrendt S."/>
            <person name="Looney B.P."/>
            <person name="Miyauchi S."/>
            <person name="Morin E."/>
            <person name="Drula E."/>
            <person name="Courty P.E."/>
            <person name="Chicoki N."/>
            <person name="Fauchery L."/>
            <person name="Kohler A."/>
            <person name="Kuo A."/>
            <person name="Labutti K."/>
            <person name="Pangilinan J."/>
            <person name="Lipzen A."/>
            <person name="Riley R."/>
            <person name="Andreopoulos W."/>
            <person name="He G."/>
            <person name="Johnson J."/>
            <person name="Barry K.W."/>
            <person name="Grigoriev I.V."/>
            <person name="Nagy L."/>
            <person name="Hibbett D."/>
            <person name="Henrissat B."/>
            <person name="Matheny P.B."/>
            <person name="Labbe J."/>
            <person name="Martin F."/>
        </authorList>
    </citation>
    <scope>NUCLEOTIDE SEQUENCE</scope>
    <source>
        <strain evidence="1">FP105234-sp</strain>
    </source>
</reference>
<organism evidence="1 2">
    <name type="scientific">Auriscalpium vulgare</name>
    <dbReference type="NCBI Taxonomy" id="40419"/>
    <lineage>
        <taxon>Eukaryota</taxon>
        <taxon>Fungi</taxon>
        <taxon>Dikarya</taxon>
        <taxon>Basidiomycota</taxon>
        <taxon>Agaricomycotina</taxon>
        <taxon>Agaricomycetes</taxon>
        <taxon>Russulales</taxon>
        <taxon>Auriscalpiaceae</taxon>
        <taxon>Auriscalpium</taxon>
    </lineage>
</organism>
<reference evidence="1" key="2">
    <citation type="journal article" date="2022" name="New Phytol.">
        <title>Evolutionary transition to the ectomycorrhizal habit in the genomes of a hyperdiverse lineage of mushroom-forming fungi.</title>
        <authorList>
            <person name="Looney B."/>
            <person name="Miyauchi S."/>
            <person name="Morin E."/>
            <person name="Drula E."/>
            <person name="Courty P.E."/>
            <person name="Kohler A."/>
            <person name="Kuo A."/>
            <person name="LaButti K."/>
            <person name="Pangilinan J."/>
            <person name="Lipzen A."/>
            <person name="Riley R."/>
            <person name="Andreopoulos W."/>
            <person name="He G."/>
            <person name="Johnson J."/>
            <person name="Nolan M."/>
            <person name="Tritt A."/>
            <person name="Barry K.W."/>
            <person name="Grigoriev I.V."/>
            <person name="Nagy L.G."/>
            <person name="Hibbett D."/>
            <person name="Henrissat B."/>
            <person name="Matheny P.B."/>
            <person name="Labbe J."/>
            <person name="Martin F.M."/>
        </authorList>
    </citation>
    <scope>NUCLEOTIDE SEQUENCE</scope>
    <source>
        <strain evidence="1">FP105234-sp</strain>
    </source>
</reference>
<accession>A0ACB8R642</accession>
<name>A0ACB8R642_9AGAM</name>
<protein>
    <submittedName>
        <fullName evidence="1">Uncharacterized protein</fullName>
    </submittedName>
</protein>
<dbReference type="Proteomes" id="UP000814033">
    <property type="component" value="Unassembled WGS sequence"/>
</dbReference>
<sequence length="196" mass="21998">MSSDIPVAQLILDEEQKKSVKLIHKSNELEDHTFDSRSDADGVAAATLLAGLGLDDEAREDITNRWKKRWGSDYGQKGMAQAIHRDLYQCVCGYAHREAGTRKRHSPLDFTGCLAHVEVTYGCDSRKVLRVRGFFVHNAACEEATLTRLPTNPVHPAVFKATLEQLRQGATWTDIQESNRRMIKACTYPGVMRTPL</sequence>
<keyword evidence="2" id="KW-1185">Reference proteome</keyword>
<evidence type="ECO:0000313" key="2">
    <source>
        <dbReference type="Proteomes" id="UP000814033"/>
    </source>
</evidence>